<feature type="domain" description="Alpha-D-phosphohexomutase alpha/beta/alpha" evidence="10">
    <location>
        <begin position="3"/>
        <end position="123"/>
    </location>
</feature>
<evidence type="ECO:0000259" key="10">
    <source>
        <dbReference type="Pfam" id="PF02878"/>
    </source>
</evidence>
<evidence type="ECO:0000256" key="3">
    <source>
        <dbReference type="ARBA" id="ARBA00004699"/>
    </source>
</evidence>
<evidence type="ECO:0000256" key="6">
    <source>
        <dbReference type="ARBA" id="ARBA00022553"/>
    </source>
</evidence>
<keyword evidence="13" id="KW-1185">Reference proteome</keyword>
<dbReference type="SUPFAM" id="SSF55957">
    <property type="entry name" value="Phosphoglucomutase, C-terminal domain"/>
    <property type="match status" value="1"/>
</dbReference>
<evidence type="ECO:0000256" key="2">
    <source>
        <dbReference type="ARBA" id="ARBA00001946"/>
    </source>
</evidence>
<dbReference type="EMBL" id="JAKUDN010000002">
    <property type="protein sequence ID" value="MCP8352300.1"/>
    <property type="molecule type" value="Genomic_DNA"/>
</dbReference>
<dbReference type="PANTHER" id="PTHR43771:SF1">
    <property type="entry name" value="PHOSPHOMANNOMUTASE"/>
    <property type="match status" value="1"/>
</dbReference>
<keyword evidence="9" id="KW-0413">Isomerase</keyword>
<name>A0ABT1L545_9GAMM</name>
<comment type="similarity">
    <text evidence="4">Belongs to the phosphohexose mutase family.</text>
</comment>
<dbReference type="Gene3D" id="3.40.120.10">
    <property type="entry name" value="Alpha-D-Glucose-1,6-Bisphosphate, subunit A, domain 3"/>
    <property type="match status" value="3"/>
</dbReference>
<proteinExistence type="inferred from homology"/>
<protein>
    <recommendedName>
        <fullName evidence="5">phosphomannomutase</fullName>
        <ecNumber evidence="5">5.4.2.8</ecNumber>
    </recommendedName>
</protein>
<feature type="domain" description="Alpha-D-phosphohexomutase alpha/beta/alpha" evidence="11">
    <location>
        <begin position="239"/>
        <end position="322"/>
    </location>
</feature>
<dbReference type="RefSeq" id="WP_258569406.1">
    <property type="nucleotide sequence ID" value="NZ_JAKUDN010000002.1"/>
</dbReference>
<dbReference type="Pfam" id="PF02878">
    <property type="entry name" value="PGM_PMM_I"/>
    <property type="match status" value="1"/>
</dbReference>
<evidence type="ECO:0000256" key="8">
    <source>
        <dbReference type="ARBA" id="ARBA00022842"/>
    </source>
</evidence>
<dbReference type="InterPro" id="IPR005841">
    <property type="entry name" value="Alpha-D-phosphohexomutase_SF"/>
</dbReference>
<evidence type="ECO:0000313" key="13">
    <source>
        <dbReference type="Proteomes" id="UP001320768"/>
    </source>
</evidence>
<dbReference type="PROSITE" id="PS00710">
    <property type="entry name" value="PGM_PMM"/>
    <property type="match status" value="1"/>
</dbReference>
<dbReference type="InterPro" id="IPR016066">
    <property type="entry name" value="A-D-PHexomutase_CS"/>
</dbReference>
<dbReference type="InterPro" id="IPR005844">
    <property type="entry name" value="A-D-PHexomutase_a/b/a-I"/>
</dbReference>
<dbReference type="InterPro" id="IPR005846">
    <property type="entry name" value="A-D-PHexomutase_a/b/a-III"/>
</dbReference>
<dbReference type="InterPro" id="IPR016055">
    <property type="entry name" value="A-D-PHexomutase_a/b/a-I/II/III"/>
</dbReference>
<evidence type="ECO:0000256" key="1">
    <source>
        <dbReference type="ARBA" id="ARBA00000586"/>
    </source>
</evidence>
<evidence type="ECO:0000256" key="5">
    <source>
        <dbReference type="ARBA" id="ARBA00012730"/>
    </source>
</evidence>
<comment type="pathway">
    <text evidence="3">Nucleotide-sugar biosynthesis; GDP-alpha-D-mannose biosynthesis; alpha-D-mannose 1-phosphate from D-fructose 6-phosphate: step 2/2.</text>
</comment>
<evidence type="ECO:0000256" key="4">
    <source>
        <dbReference type="ARBA" id="ARBA00010231"/>
    </source>
</evidence>
<dbReference type="Gene3D" id="3.30.310.50">
    <property type="entry name" value="Alpha-D-phosphohexomutase, C-terminal domain"/>
    <property type="match status" value="1"/>
</dbReference>
<evidence type="ECO:0000256" key="9">
    <source>
        <dbReference type="ARBA" id="ARBA00023235"/>
    </source>
</evidence>
<keyword evidence="6" id="KW-0597">Phosphoprotein</keyword>
<evidence type="ECO:0000313" key="12">
    <source>
        <dbReference type="EMBL" id="MCP8352300.1"/>
    </source>
</evidence>
<organism evidence="12 13">
    <name type="scientific">Candidatus Synchoanobacter obligatus</name>
    <dbReference type="NCBI Taxonomy" id="2919597"/>
    <lineage>
        <taxon>Bacteria</taxon>
        <taxon>Pseudomonadati</taxon>
        <taxon>Pseudomonadota</taxon>
        <taxon>Gammaproteobacteria</taxon>
        <taxon>Candidatus Comchoanobacterales</taxon>
        <taxon>Candidatus Comchoanobacteraceae</taxon>
        <taxon>Candidatus Synchoanobacter</taxon>
    </lineage>
</organism>
<dbReference type="SUPFAM" id="SSF53738">
    <property type="entry name" value="Phosphoglucomutase, first 3 domains"/>
    <property type="match status" value="3"/>
</dbReference>
<keyword evidence="8" id="KW-0460">Magnesium</keyword>
<dbReference type="PANTHER" id="PTHR43771">
    <property type="entry name" value="PHOSPHOMANNOMUTASE"/>
    <property type="match status" value="1"/>
</dbReference>
<comment type="cofactor">
    <cofactor evidence="2">
        <name>Mg(2+)</name>
        <dbReference type="ChEBI" id="CHEBI:18420"/>
    </cofactor>
</comment>
<keyword evidence="7" id="KW-0479">Metal-binding</keyword>
<dbReference type="EC" id="5.4.2.8" evidence="5"/>
<dbReference type="InterPro" id="IPR036900">
    <property type="entry name" value="A-D-PHexomutase_C_sf"/>
</dbReference>
<comment type="catalytic activity">
    <reaction evidence="1">
        <text>alpha-D-mannose 1-phosphate = D-mannose 6-phosphate</text>
        <dbReference type="Rhea" id="RHEA:11140"/>
        <dbReference type="ChEBI" id="CHEBI:58409"/>
        <dbReference type="ChEBI" id="CHEBI:58735"/>
        <dbReference type="EC" id="5.4.2.8"/>
    </reaction>
</comment>
<evidence type="ECO:0000256" key="7">
    <source>
        <dbReference type="ARBA" id="ARBA00022723"/>
    </source>
</evidence>
<reference evidence="12 13" key="1">
    <citation type="journal article" date="2022" name="Nat. Microbiol.">
        <title>The microbiome of a bacterivorous marine choanoflagellate contains a resource-demanding obligate bacterial associate.</title>
        <authorList>
            <person name="Needham D.M."/>
            <person name="Poirier C."/>
            <person name="Bachy C."/>
            <person name="George E.E."/>
            <person name="Wilken S."/>
            <person name="Yung C.C.M."/>
            <person name="Limardo A.J."/>
            <person name="Morando M."/>
            <person name="Sudek L."/>
            <person name="Malmstrom R.R."/>
            <person name="Keeling P.J."/>
            <person name="Santoro A.E."/>
            <person name="Worden A.Z."/>
        </authorList>
    </citation>
    <scope>NUCLEOTIDE SEQUENCE [LARGE SCALE GENOMIC DNA]</scope>
    <source>
        <strain evidence="12 13">Comchoano-2</strain>
    </source>
</reference>
<dbReference type="PRINTS" id="PR00509">
    <property type="entry name" value="PGMPMM"/>
</dbReference>
<gene>
    <name evidence="12" type="ORF">MKS91_03235</name>
</gene>
<evidence type="ECO:0000259" key="11">
    <source>
        <dbReference type="Pfam" id="PF02880"/>
    </source>
</evidence>
<dbReference type="Pfam" id="PF02880">
    <property type="entry name" value="PGM_PMM_III"/>
    <property type="match status" value="1"/>
</dbReference>
<dbReference type="Proteomes" id="UP001320768">
    <property type="component" value="Unassembled WGS sequence"/>
</dbReference>
<comment type="caution">
    <text evidence="12">The sequence shown here is derived from an EMBL/GenBank/DDBJ whole genome shotgun (WGS) entry which is preliminary data.</text>
</comment>
<sequence length="398" mass="44058">MNHEGARGKFGGSIINPLSFFRLPGALKEVFGCQRIALAHDARPSSPELYDALMRGAVAAGLDVYDCGLLPTPIFAKWLYDVGRMGLMVTASHNPVEDNGVKILSQQALTPKQVNQITQHLEHEIVPSGIKGQVQNTSAEVKQHYVSALQPYFIQEKIKVLVDTAHGAWSDHLDIMAECGFSVDAFRPIENHLVNTTGALHVQRLQESYKASTWDYVLAVDGDGDRLQLLDREAVFDGDDILFHLAKAGKAPVVGTVMSNERLALCLAQESIGFARTSVGDFYVRNALARLNGVLGAEPCGHIIDLSWMPWSDPLYTFLQILHQGPIVPLPHKFYQRQMTLSNRLDIEQVKQHFTHPNVRSVIRFSATEPVIRVLLEGDSETVDGLFDGVIEIQSSWS</sequence>
<accession>A0ABT1L545</accession>